<feature type="region of interest" description="Disordered" evidence="1">
    <location>
        <begin position="1"/>
        <end position="27"/>
    </location>
</feature>
<proteinExistence type="predicted"/>
<name>A0A5B7IAH4_PORTR</name>
<protein>
    <submittedName>
        <fullName evidence="2">Uncharacterized protein</fullName>
    </submittedName>
</protein>
<keyword evidence="3" id="KW-1185">Reference proteome</keyword>
<gene>
    <name evidence="2" type="ORF">E2C01_073412</name>
</gene>
<reference evidence="2 3" key="1">
    <citation type="submission" date="2019-05" db="EMBL/GenBank/DDBJ databases">
        <title>Another draft genome of Portunus trituberculatus and its Hox gene families provides insights of decapod evolution.</title>
        <authorList>
            <person name="Jeong J.-H."/>
            <person name="Song I."/>
            <person name="Kim S."/>
            <person name="Choi T."/>
            <person name="Kim D."/>
            <person name="Ryu S."/>
            <person name="Kim W."/>
        </authorList>
    </citation>
    <scope>NUCLEOTIDE SEQUENCE [LARGE SCALE GENOMIC DNA]</scope>
    <source>
        <tissue evidence="2">Muscle</tissue>
    </source>
</reference>
<dbReference type="Proteomes" id="UP000324222">
    <property type="component" value="Unassembled WGS sequence"/>
</dbReference>
<dbReference type="AlphaFoldDB" id="A0A5B7IAH4"/>
<evidence type="ECO:0000256" key="1">
    <source>
        <dbReference type="SAM" id="MobiDB-lite"/>
    </source>
</evidence>
<evidence type="ECO:0000313" key="3">
    <source>
        <dbReference type="Proteomes" id="UP000324222"/>
    </source>
</evidence>
<organism evidence="2 3">
    <name type="scientific">Portunus trituberculatus</name>
    <name type="common">Swimming crab</name>
    <name type="synonym">Neptunus trituberculatus</name>
    <dbReference type="NCBI Taxonomy" id="210409"/>
    <lineage>
        <taxon>Eukaryota</taxon>
        <taxon>Metazoa</taxon>
        <taxon>Ecdysozoa</taxon>
        <taxon>Arthropoda</taxon>
        <taxon>Crustacea</taxon>
        <taxon>Multicrustacea</taxon>
        <taxon>Malacostraca</taxon>
        <taxon>Eumalacostraca</taxon>
        <taxon>Eucarida</taxon>
        <taxon>Decapoda</taxon>
        <taxon>Pleocyemata</taxon>
        <taxon>Brachyura</taxon>
        <taxon>Eubrachyura</taxon>
        <taxon>Portunoidea</taxon>
        <taxon>Portunidae</taxon>
        <taxon>Portuninae</taxon>
        <taxon>Portunus</taxon>
    </lineage>
</organism>
<comment type="caution">
    <text evidence="2">The sequence shown here is derived from an EMBL/GenBank/DDBJ whole genome shotgun (WGS) entry which is preliminary data.</text>
</comment>
<evidence type="ECO:0000313" key="2">
    <source>
        <dbReference type="EMBL" id="MPC78906.1"/>
    </source>
</evidence>
<accession>A0A5B7IAH4</accession>
<sequence>MRDRDTLLSPRGRAGRRGSVLFPRVSL</sequence>
<dbReference type="EMBL" id="VSRR010049683">
    <property type="protein sequence ID" value="MPC78906.1"/>
    <property type="molecule type" value="Genomic_DNA"/>
</dbReference>